<feature type="transmembrane region" description="Helical" evidence="1">
    <location>
        <begin position="94"/>
        <end position="115"/>
    </location>
</feature>
<dbReference type="NCBIfam" id="NF041646">
    <property type="entry name" value="VC0807_fam"/>
    <property type="match status" value="1"/>
</dbReference>
<feature type="transmembrane region" description="Helical" evidence="1">
    <location>
        <begin position="181"/>
        <end position="203"/>
    </location>
</feature>
<organism evidence="2 3">
    <name type="scientific">Gluconacetobacter sacchari</name>
    <dbReference type="NCBI Taxonomy" id="92759"/>
    <lineage>
        <taxon>Bacteria</taxon>
        <taxon>Pseudomonadati</taxon>
        <taxon>Pseudomonadota</taxon>
        <taxon>Alphaproteobacteria</taxon>
        <taxon>Acetobacterales</taxon>
        <taxon>Acetobacteraceae</taxon>
        <taxon>Gluconacetobacter</taxon>
    </lineage>
</organism>
<feature type="transmembrane region" description="Helical" evidence="1">
    <location>
        <begin position="65"/>
        <end position="88"/>
    </location>
</feature>
<evidence type="ECO:0008006" key="4">
    <source>
        <dbReference type="Google" id="ProtNLM"/>
    </source>
</evidence>
<evidence type="ECO:0000256" key="1">
    <source>
        <dbReference type="SAM" id="Phobius"/>
    </source>
</evidence>
<proteinExistence type="predicted"/>
<gene>
    <name evidence="2" type="ORF">HLH48_09325</name>
</gene>
<accession>A0A7W4ICI7</accession>
<comment type="caution">
    <text evidence="2">The sequence shown here is derived from an EMBL/GenBank/DDBJ whole genome shotgun (WGS) entry which is preliminary data.</text>
</comment>
<dbReference type="EMBL" id="JABEQJ010000010">
    <property type="protein sequence ID" value="MBB2160371.1"/>
    <property type="molecule type" value="Genomic_DNA"/>
</dbReference>
<sequence>MSRQHHAPRLAFLALDLAVNGAAPVLVYDRMHAGWGDVDALLASSLLPAVWGVGTFLFRRRIDALSVIALAGIALSLLAFVGGGSARLLELREQMATCLIGLAFLFSAAIGKPLIYPLARATMARTSIQTLADQTLADFDARRDEPPVRHTVMVMTLAWGFGLLANVAVSVGLIFSLPIGTYLMVGPVLGYATMGGLVLWTILYRRYRIRHAADPMPGQQAGMR</sequence>
<evidence type="ECO:0000313" key="2">
    <source>
        <dbReference type="EMBL" id="MBB2160371.1"/>
    </source>
</evidence>
<dbReference type="RefSeq" id="WP_182997236.1">
    <property type="nucleotide sequence ID" value="NZ_JABEQJ010000010.1"/>
</dbReference>
<evidence type="ECO:0000313" key="3">
    <source>
        <dbReference type="Proteomes" id="UP000589085"/>
    </source>
</evidence>
<feature type="transmembrane region" description="Helical" evidence="1">
    <location>
        <begin position="152"/>
        <end position="175"/>
    </location>
</feature>
<keyword evidence="1" id="KW-0472">Membrane</keyword>
<dbReference type="AlphaFoldDB" id="A0A7W4ICI7"/>
<keyword evidence="1" id="KW-1133">Transmembrane helix</keyword>
<dbReference type="Proteomes" id="UP000589085">
    <property type="component" value="Unassembled WGS sequence"/>
</dbReference>
<feature type="transmembrane region" description="Helical" evidence="1">
    <location>
        <begin position="7"/>
        <end position="28"/>
    </location>
</feature>
<feature type="transmembrane region" description="Helical" evidence="1">
    <location>
        <begin position="40"/>
        <end position="58"/>
    </location>
</feature>
<keyword evidence="1" id="KW-0812">Transmembrane</keyword>
<name>A0A7W4ICI7_9PROT</name>
<protein>
    <recommendedName>
        <fullName evidence="4">Intracellular septation protein A</fullName>
    </recommendedName>
</protein>
<reference evidence="2 3" key="1">
    <citation type="submission" date="2020-04" db="EMBL/GenBank/DDBJ databases">
        <title>Description of novel Gluconacetobacter.</title>
        <authorList>
            <person name="Sombolestani A."/>
        </authorList>
    </citation>
    <scope>NUCLEOTIDE SEQUENCE [LARGE SCALE GENOMIC DNA]</scope>
    <source>
        <strain evidence="2 3">LMG 19747</strain>
    </source>
</reference>